<proteinExistence type="predicted"/>
<feature type="chain" id="PRO_5035887477" description="Collagen alpha-6(VI) chain" evidence="11">
    <location>
        <begin position="20"/>
        <end position="2103"/>
    </location>
</feature>
<feature type="domain" description="VWFA" evidence="12">
    <location>
        <begin position="224"/>
        <end position="401"/>
    </location>
</feature>
<dbReference type="PROSITE" id="PS51257">
    <property type="entry name" value="PROKAR_LIPOPROTEIN"/>
    <property type="match status" value="1"/>
</dbReference>
<dbReference type="SUPFAM" id="SSF57362">
    <property type="entry name" value="BPTI-like"/>
    <property type="match status" value="1"/>
</dbReference>
<feature type="compositionally biased region" description="Gly residues" evidence="10">
    <location>
        <begin position="1386"/>
        <end position="1401"/>
    </location>
</feature>
<dbReference type="FunFam" id="4.10.410.10:FF:000020">
    <property type="entry name" value="Collagen, type VI, alpha 3"/>
    <property type="match status" value="1"/>
</dbReference>
<dbReference type="Gene3D" id="4.10.410.10">
    <property type="entry name" value="Pancreatic trypsin inhibitor Kunitz domain"/>
    <property type="match status" value="1"/>
</dbReference>
<evidence type="ECO:0000256" key="5">
    <source>
        <dbReference type="ARBA" id="ARBA00022737"/>
    </source>
</evidence>
<feature type="domain" description="VWFA" evidence="12">
    <location>
        <begin position="27"/>
        <end position="181"/>
    </location>
</feature>
<dbReference type="InterPro" id="IPR036880">
    <property type="entry name" value="Kunitz_BPTI_sf"/>
</dbReference>
<feature type="domain" description="VWFA" evidence="12">
    <location>
        <begin position="798"/>
        <end position="975"/>
    </location>
</feature>
<dbReference type="PRINTS" id="PR00453">
    <property type="entry name" value="VWFADOMAIN"/>
</dbReference>
<keyword evidence="9" id="KW-0325">Glycoprotein</keyword>
<dbReference type="GO" id="GO:0005581">
    <property type="term" value="C:collagen trimer"/>
    <property type="evidence" value="ECO:0007669"/>
    <property type="project" value="UniProtKB-KW"/>
</dbReference>
<comment type="caution">
    <text evidence="14">The sequence shown here is derived from an EMBL/GenBank/DDBJ whole genome shotgun (WGS) entry which is preliminary data.</text>
</comment>
<feature type="compositionally biased region" description="Polar residues" evidence="10">
    <location>
        <begin position="1940"/>
        <end position="1949"/>
    </location>
</feature>
<feature type="region of interest" description="Disordered" evidence="10">
    <location>
        <begin position="1937"/>
        <end position="1956"/>
    </location>
</feature>
<feature type="region of interest" description="Disordered" evidence="10">
    <location>
        <begin position="1171"/>
        <end position="1504"/>
    </location>
</feature>
<dbReference type="InterPro" id="IPR036465">
    <property type="entry name" value="vWFA_dom_sf"/>
</dbReference>
<feature type="domain" description="VWFA" evidence="12">
    <location>
        <begin position="1739"/>
        <end position="1933"/>
    </location>
</feature>
<feature type="compositionally biased region" description="Basic and acidic residues" evidence="10">
    <location>
        <begin position="1316"/>
        <end position="1327"/>
    </location>
</feature>
<keyword evidence="2" id="KW-0964">Secreted</keyword>
<evidence type="ECO:0000256" key="11">
    <source>
        <dbReference type="SAM" id="SignalP"/>
    </source>
</evidence>
<keyword evidence="15" id="KW-1185">Reference proteome</keyword>
<dbReference type="SMART" id="SM00131">
    <property type="entry name" value="KU"/>
    <property type="match status" value="1"/>
</dbReference>
<comment type="subcellular location">
    <subcellularLocation>
        <location evidence="1">Secreted</location>
        <location evidence="1">Extracellular space</location>
        <location evidence="1">Extracellular matrix</location>
    </subcellularLocation>
</comment>
<evidence type="ECO:0000256" key="8">
    <source>
        <dbReference type="ARBA" id="ARBA00023157"/>
    </source>
</evidence>
<evidence type="ECO:0000256" key="9">
    <source>
        <dbReference type="ARBA" id="ARBA00023180"/>
    </source>
</evidence>
<keyword evidence="8" id="KW-1015">Disulfide bond</keyword>
<keyword evidence="4 11" id="KW-0732">Signal</keyword>
<dbReference type="Pfam" id="PF00092">
    <property type="entry name" value="VWA"/>
    <property type="match status" value="7"/>
</dbReference>
<evidence type="ECO:0000256" key="7">
    <source>
        <dbReference type="ARBA" id="ARBA00023119"/>
    </source>
</evidence>
<dbReference type="InterPro" id="IPR020901">
    <property type="entry name" value="Prtase_inh_Kunz-CS"/>
</dbReference>
<dbReference type="GO" id="GO:0004867">
    <property type="term" value="F:serine-type endopeptidase inhibitor activity"/>
    <property type="evidence" value="ECO:0007669"/>
    <property type="project" value="InterPro"/>
</dbReference>
<evidence type="ECO:0008006" key="16">
    <source>
        <dbReference type="Google" id="ProtNLM"/>
    </source>
</evidence>
<gene>
    <name evidence="14" type="ORF">AGOR_G00205870</name>
</gene>
<dbReference type="SMART" id="SM00327">
    <property type="entry name" value="VWA"/>
    <property type="match status" value="7"/>
</dbReference>
<dbReference type="Proteomes" id="UP000829720">
    <property type="component" value="Unassembled WGS sequence"/>
</dbReference>
<dbReference type="FunFam" id="3.40.50.410:FF:000004">
    <property type="entry name" value="collagen alpha-6(VI) chain"/>
    <property type="match status" value="2"/>
</dbReference>
<feature type="compositionally biased region" description="Low complexity" evidence="10">
    <location>
        <begin position="1333"/>
        <end position="1346"/>
    </location>
</feature>
<evidence type="ECO:0000313" key="15">
    <source>
        <dbReference type="Proteomes" id="UP000829720"/>
    </source>
</evidence>
<keyword evidence="6" id="KW-0130">Cell adhesion</keyword>
<evidence type="ECO:0000256" key="1">
    <source>
        <dbReference type="ARBA" id="ARBA00004498"/>
    </source>
</evidence>
<evidence type="ECO:0000259" key="13">
    <source>
        <dbReference type="PROSITE" id="PS50279"/>
    </source>
</evidence>
<name>A0A8T3CMJ5_9TELE</name>
<feature type="domain" description="VWFA" evidence="12">
    <location>
        <begin position="613"/>
        <end position="786"/>
    </location>
</feature>
<feature type="compositionally biased region" description="Basic and acidic residues" evidence="10">
    <location>
        <begin position="1969"/>
        <end position="1983"/>
    </location>
</feature>
<dbReference type="CDD" id="cd01450">
    <property type="entry name" value="vWFA_subfamily_ECM"/>
    <property type="match status" value="3"/>
</dbReference>
<dbReference type="Pfam" id="PF01391">
    <property type="entry name" value="Collagen"/>
    <property type="match status" value="2"/>
</dbReference>
<dbReference type="EMBL" id="JAERUA010000020">
    <property type="protein sequence ID" value="KAI1885636.1"/>
    <property type="molecule type" value="Genomic_DNA"/>
</dbReference>
<dbReference type="SUPFAM" id="SSF53300">
    <property type="entry name" value="vWA-like"/>
    <property type="match status" value="7"/>
</dbReference>
<keyword evidence="3" id="KW-0272">Extracellular matrix</keyword>
<dbReference type="GO" id="GO:0007155">
    <property type="term" value="P:cell adhesion"/>
    <property type="evidence" value="ECO:0007669"/>
    <property type="project" value="UniProtKB-KW"/>
</dbReference>
<dbReference type="PANTHER" id="PTHR24020:SF86">
    <property type="entry name" value="COLLAGEN, TYPE VI, ALPHA 4"/>
    <property type="match status" value="1"/>
</dbReference>
<feature type="domain" description="VWFA" evidence="12">
    <location>
        <begin position="428"/>
        <end position="601"/>
    </location>
</feature>
<feature type="domain" description="BPTI/Kunitz inhibitor" evidence="13">
    <location>
        <begin position="2044"/>
        <end position="2096"/>
    </location>
</feature>
<evidence type="ECO:0000256" key="4">
    <source>
        <dbReference type="ARBA" id="ARBA00022729"/>
    </source>
</evidence>
<dbReference type="PROSITE" id="PS00280">
    <property type="entry name" value="BPTI_KUNITZ_1"/>
    <property type="match status" value="1"/>
</dbReference>
<dbReference type="InterPro" id="IPR002223">
    <property type="entry name" value="Kunitz_BPTI"/>
</dbReference>
<dbReference type="CDD" id="cd01472">
    <property type="entry name" value="vWA_collagen"/>
    <property type="match status" value="2"/>
</dbReference>
<dbReference type="InterPro" id="IPR008160">
    <property type="entry name" value="Collagen"/>
</dbReference>
<evidence type="ECO:0000256" key="10">
    <source>
        <dbReference type="SAM" id="MobiDB-lite"/>
    </source>
</evidence>
<dbReference type="InterPro" id="IPR050525">
    <property type="entry name" value="ECM_Assembly_Org"/>
</dbReference>
<organism evidence="14 15">
    <name type="scientific">Albula goreensis</name>
    <dbReference type="NCBI Taxonomy" id="1534307"/>
    <lineage>
        <taxon>Eukaryota</taxon>
        <taxon>Metazoa</taxon>
        <taxon>Chordata</taxon>
        <taxon>Craniata</taxon>
        <taxon>Vertebrata</taxon>
        <taxon>Euteleostomi</taxon>
        <taxon>Actinopterygii</taxon>
        <taxon>Neopterygii</taxon>
        <taxon>Teleostei</taxon>
        <taxon>Albuliformes</taxon>
        <taxon>Albulidae</taxon>
        <taxon>Albula</taxon>
    </lineage>
</organism>
<evidence type="ECO:0000256" key="2">
    <source>
        <dbReference type="ARBA" id="ARBA00022525"/>
    </source>
</evidence>
<dbReference type="CDD" id="cd22635">
    <property type="entry name" value="Kunitz_papilin"/>
    <property type="match status" value="1"/>
</dbReference>
<dbReference type="InterPro" id="IPR002035">
    <property type="entry name" value="VWF_A"/>
</dbReference>
<reference evidence="14" key="1">
    <citation type="submission" date="2021-01" db="EMBL/GenBank/DDBJ databases">
        <authorList>
            <person name="Zahm M."/>
            <person name="Roques C."/>
            <person name="Cabau C."/>
            <person name="Klopp C."/>
            <person name="Donnadieu C."/>
            <person name="Jouanno E."/>
            <person name="Lampietro C."/>
            <person name="Louis A."/>
            <person name="Herpin A."/>
            <person name="Echchiki A."/>
            <person name="Berthelot C."/>
            <person name="Parey E."/>
            <person name="Roest-Crollius H."/>
            <person name="Braasch I."/>
            <person name="Postlethwait J."/>
            <person name="Bobe J."/>
            <person name="Montfort J."/>
            <person name="Bouchez O."/>
            <person name="Begum T."/>
            <person name="Mejri S."/>
            <person name="Adams A."/>
            <person name="Chen W.-J."/>
            <person name="Guiguen Y."/>
        </authorList>
    </citation>
    <scope>NUCLEOTIDE SEQUENCE</scope>
    <source>
        <tissue evidence="14">Blood</tissue>
    </source>
</reference>
<evidence type="ECO:0000256" key="3">
    <source>
        <dbReference type="ARBA" id="ARBA00022530"/>
    </source>
</evidence>
<feature type="signal peptide" evidence="11">
    <location>
        <begin position="1"/>
        <end position="19"/>
    </location>
</feature>
<keyword evidence="7" id="KW-0176">Collagen</keyword>
<evidence type="ECO:0000256" key="6">
    <source>
        <dbReference type="ARBA" id="ARBA00022889"/>
    </source>
</evidence>
<evidence type="ECO:0000259" key="12">
    <source>
        <dbReference type="PROSITE" id="PS50234"/>
    </source>
</evidence>
<dbReference type="PROSITE" id="PS50279">
    <property type="entry name" value="BPTI_KUNITZ_2"/>
    <property type="match status" value="1"/>
</dbReference>
<keyword evidence="5" id="KW-0677">Repeat</keyword>
<dbReference type="PROSITE" id="PS50234">
    <property type="entry name" value="VWFA"/>
    <property type="match status" value="7"/>
</dbReference>
<feature type="region of interest" description="Disordered" evidence="10">
    <location>
        <begin position="1969"/>
        <end position="2020"/>
    </location>
</feature>
<feature type="domain" description="VWFA" evidence="12">
    <location>
        <begin position="1530"/>
        <end position="1676"/>
    </location>
</feature>
<dbReference type="Pfam" id="PF00014">
    <property type="entry name" value="Kunitz_BPTI"/>
    <property type="match status" value="1"/>
</dbReference>
<evidence type="ECO:0000313" key="14">
    <source>
        <dbReference type="EMBL" id="KAI1885636.1"/>
    </source>
</evidence>
<dbReference type="PANTHER" id="PTHR24020">
    <property type="entry name" value="COLLAGEN ALPHA"/>
    <property type="match status" value="1"/>
</dbReference>
<accession>A0A8T3CMJ5</accession>
<dbReference type="Gene3D" id="3.40.50.410">
    <property type="entry name" value="von Willebrand factor, type A domain"/>
    <property type="match status" value="7"/>
</dbReference>
<dbReference type="OrthoDB" id="4473401at2759"/>
<feature type="compositionally biased region" description="Basic and acidic residues" evidence="10">
    <location>
        <begin position="1992"/>
        <end position="2005"/>
    </location>
</feature>
<protein>
    <recommendedName>
        <fullName evidence="16">Collagen alpha-6(VI) chain</fullName>
    </recommendedName>
</protein>
<sequence>MELCKVTLLLILWVTSCTCQKTDKTADVVVLVDGSSEISATSFQQMKIIINRIIQELEKVSMIGRDIRFGVSQFSDDVQDEVLLKQNFKKNELLRYLKREFVQKQGQRNSSRALEHAHNVLFQEVSGSRRLMGYPQFLVVFIGGKSQDEFRHAVEMVKYLGVKIIAVGIQDYDAAELNFISKQQFIQKQNPQLFQDIVNAIQGELKNPFISGEKPSACKQATADIVFLVDYTDDIGEGNFLQLQKFFYEVFSSFSISKDGVRIGLSMLSETRNAGFHLSQYDSQAEILQHVKDLQYTRGTGRPASTTKSIEELFSQQNGGRAELFVPQIAVFVTNNGSWNDIKEMADKLHSSNVDTFAVGVGVAHEKLSLISSYPPHNFILSADTFLQLASSLQETFIKRLCLFLLGHQLPKNMDVLKDGCVNTEEIDIYFMIDGSGSISGEQFRKIKGFLSQMADIFKVTPEGVRIGVVQYSTDVVTEFPLGQYNSARDLKRAIGDIKQQKKKTFTGKALSHMSRLFLQSASNRPSAQQYLIVLTDGKSDDEVSIPAEELRNMTVHIYAIGVGDAVVSELNEMAGRTDRYFHINNFHFLDDIKEELIEEICLPAAAKHKEADMVFLIHSSIGSSHFKFEQMKEFMEEFLQQFTISEDKVRIAVMQYSDTVQHEFGFDANIGEEAVLNAINAMQPFQGTETKTGLALSSMSDIFRSDSTREYVDKVLIVVTDEKSTDSVEKPAIDLRKEGINIISIGSSNADIEQLVDISGSTESSFYVENYVKVPLESMIFTANVQENDCKSISVADVVFVVDTSSSIDSTEFKTMIDFMLSVVNSSDVGPESVHFGVSLYSDDVQKAFGLEDHLTRESLVKAISDLKQRYGSTYTAKAIKFSKGLLSESQGGPGHQKVPQFLITITDGDSHDHDDLQSVCNTVRASSINTIAVGIDEAIKSELDMIAGSEDNQFYVKTFDKLKNVKNILTKKLCLDKYCPCQEIDVIFLIDGDKKNIKYEKLRQIAGKDSNVFNVRGYEELRRLKRSIIPNICDEEKCKSKKPNDCQIDIAASGLNRQYLRSFGETFALESSNTAQQVILIFTDGLDDDKEILKRESDQLITEGVDGLITVALEGTSGIQDLQSIEFGRGYRYRPQLVIGDKTAGELYTVFDNLAEEKCCDCCKCTGPQGSEGDPGTPGDKGEKGQKGGNGFPGEEGPPGVPGSPGSQGATGDRGCNGQSGLKGRYGYTGEKGDPGEDGWDGISGPEGDEGDPGLKGKKGNEGNPGTPGVPGQPGGKGEKGLTGDPGQPGLDSYTPGEKGETGPTGREGNSGSKGRDGPRGDPGRDGLNGQRGPPGAQGSQGPPGDNGSKGENGSRGKQGPRGKPGEKGLPGDSGIKGPQGAQGPPGGKGSKGGQGPRGQKGQPGDPGVKGDIGSQGFRGQPGFNGRDRYGGKGQKGYKGDRGCQGHQGAQGQIGDKGSDGPKGHKGNRGKSGDGGSKGVTGPPGSPGYDGHRGPKGPPGVPEQTECKLLEYIRKNCGCSDCLNYPLELVVAVDESGGVTSQQWDRMRDLVLRIAREISISESTCPSGARVAVVSYSSRVKRLIEFSDYHTKKKLLELVQREIIRDSSRGSRKMGEAMMYTARHMFKRVRSGKQVKKMAIFMTTGPPADTENLFSAVLELGVSNIIPVIVTSGQVNIDLLSQAFSDCPGRYEVINNYWEPERIINRLNQCFFCYDACNPDPSCKVGDPACLADMPMDVALLLDSSHGMSSAEFEKARDFLYATVDMFSQPCSTRPRAGARLALVQPRQLSSRKEDPVMVEFDFAQFRLNRTGVKQHIKRSLRQLRSTSSLGLAVEYILGNLFQQQQRTKVIFTILGSGSYQQDRRLAEIALKAKCQGYILFTLVLGRRASNTEIGLLSSPPVSYHSCQVGRVTEPDMDYALRHTKYFFSNLQRRKSDYSPSSLPQCQERSDGSGFEDLQRAEGVYQEEKLQATEPEREETARQNGQQEIQPERENTRENEHLPISEPATEQATEPDNKNLTRADINILKNNPEIKPPTLTRCLLNMDYGQTCKGYQAIRWFYNRNTKSCSIFWYGGCGGNGNRFLTKESCLHHCIPQRPVE</sequence>